<dbReference type="RefSeq" id="XP_011100415.1">
    <property type="nucleotide sequence ID" value="XM_011102113.2"/>
</dbReference>
<sequence length="448" mass="50181">MAFVLPVPSMQDLKLKLQQSTLVSPAKQTENKVFFLSNIDQFLNFDVVTVHFFKANPDFPPETVAKRLKMALERVLVPYDFLAGRLKLNLHSGRLEIDCNSAGVGFVVASSECSLAEVGDLVSPNLGFRQLAIQTLDNLGPEVDQLLCVFQVTSFKCGGFSIGMSTNHVLFDGASAQIFIENLATQAFDDKPLAIIPCNDRHILAARSPPHAEFPHPEFFKPDLPAGLGPPAFDCEREELDYTVFSLTLNAINYLKDKARESISSTSTKITSFIVVAALIWRCKALSNYTEYNKDTVSTLFNIVDIRSRLNPPLPNSYCGNAVLAAYSSATCDDIEKWPFSKLVELVAEGPKRMTDEYVKSTIDWLEINKGRPRGEYTVSSWLRMRFGEVVYPWGKPMHSGPVVSYRKDICWIFPGFDRVNALVSLPAKEMERFVACFREFFPQSIIN</sequence>
<gene>
    <name evidence="3" type="primary">LOC105178602</name>
</gene>
<organism evidence="2 3">
    <name type="scientific">Sesamum indicum</name>
    <name type="common">Oriental sesame</name>
    <name type="synonym">Sesamum orientale</name>
    <dbReference type="NCBI Taxonomy" id="4182"/>
    <lineage>
        <taxon>Eukaryota</taxon>
        <taxon>Viridiplantae</taxon>
        <taxon>Streptophyta</taxon>
        <taxon>Embryophyta</taxon>
        <taxon>Tracheophyta</taxon>
        <taxon>Spermatophyta</taxon>
        <taxon>Magnoliopsida</taxon>
        <taxon>eudicotyledons</taxon>
        <taxon>Gunneridae</taxon>
        <taxon>Pentapetalae</taxon>
        <taxon>asterids</taxon>
        <taxon>lamiids</taxon>
        <taxon>Lamiales</taxon>
        <taxon>Pedaliaceae</taxon>
        <taxon>Sesamum</taxon>
    </lineage>
</organism>
<evidence type="ECO:0000313" key="3">
    <source>
        <dbReference type="RefSeq" id="XP_011100415.1"/>
    </source>
</evidence>
<dbReference type="Pfam" id="PF02458">
    <property type="entry name" value="Transferase"/>
    <property type="match status" value="1"/>
</dbReference>
<dbReference type="InParanoid" id="A0A6I9UMB3"/>
<keyword evidence="2" id="KW-1185">Reference proteome</keyword>
<dbReference type="Proteomes" id="UP000504604">
    <property type="component" value="Linkage group LG16"/>
</dbReference>
<dbReference type="Gene3D" id="3.30.559.10">
    <property type="entry name" value="Chloramphenicol acetyltransferase-like domain"/>
    <property type="match status" value="2"/>
</dbReference>
<evidence type="ECO:0000256" key="1">
    <source>
        <dbReference type="ARBA" id="ARBA00009861"/>
    </source>
</evidence>
<dbReference type="InterPro" id="IPR050317">
    <property type="entry name" value="Plant_Fungal_Acyltransferase"/>
</dbReference>
<protein>
    <submittedName>
        <fullName evidence="3">Omega-hydroxypalmitate O-feruloyl transferase-like</fullName>
    </submittedName>
</protein>
<dbReference type="PANTHER" id="PTHR31642:SF189">
    <property type="entry name" value="ACYLTRANSFERASE GLAUCE"/>
    <property type="match status" value="1"/>
</dbReference>
<dbReference type="GO" id="GO:0016747">
    <property type="term" value="F:acyltransferase activity, transferring groups other than amino-acyl groups"/>
    <property type="evidence" value="ECO:0007669"/>
    <property type="project" value="TreeGrafter"/>
</dbReference>
<dbReference type="InterPro" id="IPR023213">
    <property type="entry name" value="CAT-like_dom_sf"/>
</dbReference>
<comment type="similarity">
    <text evidence="1">Belongs to the plant acyltransferase family.</text>
</comment>
<name>A0A6I9UMB3_SESIN</name>
<dbReference type="GeneID" id="105178602"/>
<accession>A0A6I9UMB3</accession>
<dbReference type="OrthoDB" id="671439at2759"/>
<dbReference type="Gramene" id="SIN_1016842.t">
    <property type="protein sequence ID" value="SIN_1016842.t"/>
    <property type="gene ID" value="SIN_1016842"/>
</dbReference>
<dbReference type="KEGG" id="sind:105178602"/>
<dbReference type="PANTHER" id="PTHR31642">
    <property type="entry name" value="TRICHOTHECENE 3-O-ACETYLTRANSFERASE"/>
    <property type="match status" value="1"/>
</dbReference>
<dbReference type="AlphaFoldDB" id="A0A6I9UMB3"/>
<reference evidence="3" key="1">
    <citation type="submission" date="2025-08" db="UniProtKB">
        <authorList>
            <consortium name="RefSeq"/>
        </authorList>
    </citation>
    <scope>IDENTIFICATION</scope>
</reference>
<evidence type="ECO:0000313" key="2">
    <source>
        <dbReference type="Proteomes" id="UP000504604"/>
    </source>
</evidence>
<proteinExistence type="inferred from homology"/>